<keyword evidence="2" id="KW-1185">Reference proteome</keyword>
<gene>
    <name evidence="1" type="ORF">PMAYCL1PPCAC_21625</name>
</gene>
<proteinExistence type="predicted"/>
<evidence type="ECO:0000313" key="2">
    <source>
        <dbReference type="Proteomes" id="UP001328107"/>
    </source>
</evidence>
<dbReference type="AlphaFoldDB" id="A0AAN5CW62"/>
<comment type="caution">
    <text evidence="1">The sequence shown here is derived from an EMBL/GenBank/DDBJ whole genome shotgun (WGS) entry which is preliminary data.</text>
</comment>
<accession>A0AAN5CW62</accession>
<dbReference type="EMBL" id="BTRK01000005">
    <property type="protein sequence ID" value="GMR51430.1"/>
    <property type="molecule type" value="Genomic_DNA"/>
</dbReference>
<protein>
    <submittedName>
        <fullName evidence="1">Uncharacterized protein</fullName>
    </submittedName>
</protein>
<feature type="non-terminal residue" evidence="1">
    <location>
        <position position="1"/>
    </location>
</feature>
<name>A0AAN5CW62_9BILA</name>
<organism evidence="1 2">
    <name type="scientific">Pristionchus mayeri</name>
    <dbReference type="NCBI Taxonomy" id="1317129"/>
    <lineage>
        <taxon>Eukaryota</taxon>
        <taxon>Metazoa</taxon>
        <taxon>Ecdysozoa</taxon>
        <taxon>Nematoda</taxon>
        <taxon>Chromadorea</taxon>
        <taxon>Rhabditida</taxon>
        <taxon>Rhabditina</taxon>
        <taxon>Diplogasteromorpha</taxon>
        <taxon>Diplogasteroidea</taxon>
        <taxon>Neodiplogasteridae</taxon>
        <taxon>Pristionchus</taxon>
    </lineage>
</organism>
<dbReference type="Proteomes" id="UP001328107">
    <property type="component" value="Unassembled WGS sequence"/>
</dbReference>
<reference evidence="2" key="1">
    <citation type="submission" date="2022-10" db="EMBL/GenBank/DDBJ databases">
        <title>Genome assembly of Pristionchus species.</title>
        <authorList>
            <person name="Yoshida K."/>
            <person name="Sommer R.J."/>
        </authorList>
    </citation>
    <scope>NUCLEOTIDE SEQUENCE [LARGE SCALE GENOMIC DNA]</scope>
    <source>
        <strain evidence="2">RS5460</strain>
    </source>
</reference>
<sequence length="92" mass="10331">LVPCVLRQITGVHYTFANRTTPCPDRPTRSTMTLLKSGITHEETSILRNHQVMRVVIAHSVEVKPSQIRLVHGACRFHLVETRFSDGVPQAS</sequence>
<feature type="non-terminal residue" evidence="1">
    <location>
        <position position="92"/>
    </location>
</feature>
<evidence type="ECO:0000313" key="1">
    <source>
        <dbReference type="EMBL" id="GMR51430.1"/>
    </source>
</evidence>